<feature type="transmembrane region" description="Helical" evidence="10">
    <location>
        <begin position="20"/>
        <end position="41"/>
    </location>
</feature>
<organism evidence="11">
    <name type="scientific">Apriona germarii</name>
    <name type="common">Mulberry longhorn beetle</name>
    <name type="synonym">Lamia germarii</name>
    <dbReference type="NCBI Taxonomy" id="157307"/>
    <lineage>
        <taxon>Eukaryota</taxon>
        <taxon>Metazoa</taxon>
        <taxon>Ecdysozoa</taxon>
        <taxon>Arthropoda</taxon>
        <taxon>Hexapoda</taxon>
        <taxon>Insecta</taxon>
        <taxon>Pterygota</taxon>
        <taxon>Neoptera</taxon>
        <taxon>Endopterygota</taxon>
        <taxon>Coleoptera</taxon>
        <taxon>Polyphaga</taxon>
        <taxon>Cucujiformia</taxon>
        <taxon>Chrysomeloidea</taxon>
        <taxon>Cerambycidae</taxon>
        <taxon>Lamiinae</taxon>
        <taxon>Batocerini</taxon>
        <taxon>Apriona</taxon>
    </lineage>
</organism>
<evidence type="ECO:0000256" key="9">
    <source>
        <dbReference type="ARBA" id="ARBA00023224"/>
    </source>
</evidence>
<dbReference type="InterPro" id="IPR004117">
    <property type="entry name" value="7tm6_olfct_rcpt"/>
</dbReference>
<feature type="transmembrane region" description="Helical" evidence="10">
    <location>
        <begin position="53"/>
        <end position="73"/>
    </location>
</feature>
<evidence type="ECO:0000256" key="1">
    <source>
        <dbReference type="ARBA" id="ARBA00004651"/>
    </source>
</evidence>
<evidence type="ECO:0000256" key="8">
    <source>
        <dbReference type="ARBA" id="ARBA00023170"/>
    </source>
</evidence>
<keyword evidence="3 10" id="KW-0716">Sensory transduction</keyword>
<dbReference type="GO" id="GO:0005549">
    <property type="term" value="F:odorant binding"/>
    <property type="evidence" value="ECO:0007669"/>
    <property type="project" value="InterPro"/>
</dbReference>
<comment type="subcellular location">
    <subcellularLocation>
        <location evidence="1 10">Cell membrane</location>
        <topology evidence="1 10">Multi-pass membrane protein</topology>
    </subcellularLocation>
</comment>
<evidence type="ECO:0000313" key="11">
    <source>
        <dbReference type="EMBL" id="QNH68036.1"/>
    </source>
</evidence>
<protein>
    <recommendedName>
        <fullName evidence="10">Odorant receptor</fullName>
    </recommendedName>
</protein>
<keyword evidence="6 10" id="KW-1133">Transmembrane helix</keyword>
<evidence type="ECO:0000256" key="6">
    <source>
        <dbReference type="ARBA" id="ARBA00022989"/>
    </source>
</evidence>
<dbReference type="GO" id="GO:0007165">
    <property type="term" value="P:signal transduction"/>
    <property type="evidence" value="ECO:0007669"/>
    <property type="project" value="UniProtKB-KW"/>
</dbReference>
<dbReference type="GO" id="GO:0005886">
    <property type="term" value="C:plasma membrane"/>
    <property type="evidence" value="ECO:0007669"/>
    <property type="project" value="UniProtKB-SubCell"/>
</dbReference>
<reference evidence="11" key="2">
    <citation type="submission" date="2020-06" db="EMBL/GenBank/DDBJ databases">
        <authorList>
            <person name="Qian J."/>
        </authorList>
    </citation>
    <scope>NUCLEOTIDE SEQUENCE</scope>
    <source>
        <tissue evidence="11">Antenna</tissue>
    </source>
</reference>
<dbReference type="Pfam" id="PF02949">
    <property type="entry name" value="7tm_6"/>
    <property type="match status" value="1"/>
</dbReference>
<dbReference type="GO" id="GO:0004984">
    <property type="term" value="F:olfactory receptor activity"/>
    <property type="evidence" value="ECO:0007669"/>
    <property type="project" value="InterPro"/>
</dbReference>
<evidence type="ECO:0000256" key="2">
    <source>
        <dbReference type="ARBA" id="ARBA00022475"/>
    </source>
</evidence>
<evidence type="ECO:0000256" key="4">
    <source>
        <dbReference type="ARBA" id="ARBA00022692"/>
    </source>
</evidence>
<comment type="similarity">
    <text evidence="10">Belongs to the insect chemoreceptor superfamily. Heteromeric odorant receptor channel (TC 1.A.69) family.</text>
</comment>
<evidence type="ECO:0000256" key="7">
    <source>
        <dbReference type="ARBA" id="ARBA00023136"/>
    </source>
</evidence>
<evidence type="ECO:0000256" key="10">
    <source>
        <dbReference type="RuleBase" id="RU351113"/>
    </source>
</evidence>
<evidence type="ECO:0000256" key="3">
    <source>
        <dbReference type="ARBA" id="ARBA00022606"/>
    </source>
</evidence>
<dbReference type="AlphaFoldDB" id="A0A7H9SQS4"/>
<comment type="caution">
    <text evidence="10">Lacks conserved residue(s) required for the propagation of feature annotation.</text>
</comment>
<keyword evidence="5 10" id="KW-0552">Olfaction</keyword>
<keyword evidence="4 10" id="KW-0812">Transmembrane</keyword>
<dbReference type="EMBL" id="MT598227">
    <property type="protein sequence ID" value="QNH68036.1"/>
    <property type="molecule type" value="mRNA"/>
</dbReference>
<reference evidence="11" key="1">
    <citation type="journal article" date="2020" name="Front. Physiol.">
        <title>Identification and Expression Profile of Olfactory Receptor Genes Based on Apriona germari (Hope) Antennal Transcriptome.</title>
        <authorList>
            <person name="Qian J.L."/>
            <person name="Mang D.Z."/>
            <person name="Lv G.C."/>
            <person name="Ye J."/>
            <person name="Li Z.Q."/>
            <person name="Chu B."/>
            <person name="Sun L."/>
            <person name="Liu Y.J."/>
            <person name="Zhang L.W."/>
        </authorList>
    </citation>
    <scope>NUCLEOTIDE SEQUENCE</scope>
    <source>
        <tissue evidence="11">Antenna</tissue>
    </source>
</reference>
<keyword evidence="9 10" id="KW-0807">Transducer</keyword>
<keyword evidence="7 10" id="KW-0472">Membrane</keyword>
<feature type="transmembrane region" description="Helical" evidence="10">
    <location>
        <begin position="235"/>
        <end position="255"/>
    </location>
</feature>
<accession>A0A7H9SQS4</accession>
<dbReference type="PANTHER" id="PTHR21137">
    <property type="entry name" value="ODORANT RECEPTOR"/>
    <property type="match status" value="1"/>
</dbReference>
<proteinExistence type="evidence at transcript level"/>
<dbReference type="PANTHER" id="PTHR21137:SF35">
    <property type="entry name" value="ODORANT RECEPTOR 19A-RELATED"/>
    <property type="match status" value="1"/>
</dbReference>
<evidence type="ECO:0000256" key="5">
    <source>
        <dbReference type="ARBA" id="ARBA00022725"/>
    </source>
</evidence>
<name>A0A7H9SQS4_APRGE</name>
<sequence length="365" mass="41780">MGLAGYYPLAKDKHITLQRISATFFTFIALSYLILGIIFCIKNLSNLGLLSEACAFLLTEVTLIVKMFNFFYYKRNFLLMEEMLRSPLFTEVDAEEENILKENLKTSKIVEILTIIQVLVNISVETLYALFEKKLFLLMWFPFDPAEHFYAVYFFELIACFSGATLAVTIDVLLVYLLDLCAVQCTLLKHRLIKVGATFTGDEAVDDRVRIEKLEKYTIHHDEIYSFAGLVESSFSMGTFVQIVCSSVIICFCLFKTLITPLKSIEFGMLVAYSYDMLWQLVLYCYFGQKVVNASETITEACYMSNWYNCSLKVQKHLLMIMNRANTSVVVTAGGLFPLTLEMLMAILSTAYSFFTLIWKVYNDA</sequence>
<feature type="transmembrane region" description="Helical" evidence="10">
    <location>
        <begin position="109"/>
        <end position="131"/>
    </location>
</feature>
<feature type="transmembrane region" description="Helical" evidence="10">
    <location>
        <begin position="152"/>
        <end position="178"/>
    </location>
</feature>
<keyword evidence="8 10" id="KW-0675">Receptor</keyword>
<keyword evidence="2" id="KW-1003">Cell membrane</keyword>